<dbReference type="Proteomes" id="UP000654370">
    <property type="component" value="Unassembled WGS sequence"/>
</dbReference>
<feature type="compositionally biased region" description="Basic and acidic residues" evidence="1">
    <location>
        <begin position="12"/>
        <end position="23"/>
    </location>
</feature>
<accession>A0A8H7UDM2</accession>
<dbReference type="AlphaFoldDB" id="A0A8H7UDM2"/>
<gene>
    <name evidence="2" type="ORF">INT43_001940</name>
</gene>
<feature type="compositionally biased region" description="Basic and acidic residues" evidence="1">
    <location>
        <begin position="61"/>
        <end position="93"/>
    </location>
</feature>
<dbReference type="OrthoDB" id="2430359at2759"/>
<evidence type="ECO:0000256" key="1">
    <source>
        <dbReference type="SAM" id="MobiDB-lite"/>
    </source>
</evidence>
<feature type="region of interest" description="Disordered" evidence="1">
    <location>
        <begin position="1"/>
        <end position="254"/>
    </location>
</feature>
<name>A0A8H7UDM2_MORIS</name>
<feature type="compositionally biased region" description="Polar residues" evidence="1">
    <location>
        <begin position="47"/>
        <end position="60"/>
    </location>
</feature>
<evidence type="ECO:0000313" key="3">
    <source>
        <dbReference type="Proteomes" id="UP000654370"/>
    </source>
</evidence>
<dbReference type="EMBL" id="JAEPQZ010000007">
    <property type="protein sequence ID" value="KAG2179090.1"/>
    <property type="molecule type" value="Genomic_DNA"/>
</dbReference>
<keyword evidence="3" id="KW-1185">Reference proteome</keyword>
<feature type="compositionally biased region" description="Acidic residues" evidence="1">
    <location>
        <begin position="35"/>
        <end position="44"/>
    </location>
</feature>
<feature type="compositionally biased region" description="Acidic residues" evidence="1">
    <location>
        <begin position="107"/>
        <end position="124"/>
    </location>
</feature>
<organism evidence="2 3">
    <name type="scientific">Mortierella isabellina</name>
    <name type="common">Filamentous fungus</name>
    <name type="synonym">Umbelopsis isabellina</name>
    <dbReference type="NCBI Taxonomy" id="91625"/>
    <lineage>
        <taxon>Eukaryota</taxon>
        <taxon>Fungi</taxon>
        <taxon>Fungi incertae sedis</taxon>
        <taxon>Mucoromycota</taxon>
        <taxon>Mucoromycotina</taxon>
        <taxon>Umbelopsidomycetes</taxon>
        <taxon>Umbelopsidales</taxon>
        <taxon>Umbelopsidaceae</taxon>
        <taxon>Umbelopsis</taxon>
    </lineage>
</organism>
<proteinExistence type="predicted"/>
<comment type="caution">
    <text evidence="2">The sequence shown here is derived from an EMBL/GenBank/DDBJ whole genome shotgun (WGS) entry which is preliminary data.</text>
</comment>
<reference evidence="2" key="1">
    <citation type="submission" date="2020-12" db="EMBL/GenBank/DDBJ databases">
        <title>Metabolic potential, ecology and presence of endohyphal bacteria is reflected in genomic diversity of Mucoromycotina.</title>
        <authorList>
            <person name="Muszewska A."/>
            <person name="Okrasinska A."/>
            <person name="Steczkiewicz K."/>
            <person name="Drgas O."/>
            <person name="Orlowska M."/>
            <person name="Perlinska-Lenart U."/>
            <person name="Aleksandrzak-Piekarczyk T."/>
            <person name="Szatraj K."/>
            <person name="Zielenkiewicz U."/>
            <person name="Pilsyk S."/>
            <person name="Malc E."/>
            <person name="Mieczkowski P."/>
            <person name="Kruszewska J.S."/>
            <person name="Biernat P."/>
            <person name="Pawlowska J."/>
        </authorList>
    </citation>
    <scope>NUCLEOTIDE SEQUENCE</scope>
    <source>
        <strain evidence="2">WA0000067209</strain>
    </source>
</reference>
<feature type="compositionally biased region" description="Polar residues" evidence="1">
    <location>
        <begin position="245"/>
        <end position="254"/>
    </location>
</feature>
<evidence type="ECO:0000313" key="2">
    <source>
        <dbReference type="EMBL" id="KAG2179090.1"/>
    </source>
</evidence>
<feature type="compositionally biased region" description="Basic residues" evidence="1">
    <location>
        <begin position="94"/>
        <end position="103"/>
    </location>
</feature>
<feature type="compositionally biased region" description="Low complexity" evidence="1">
    <location>
        <begin position="1"/>
        <end position="11"/>
    </location>
</feature>
<protein>
    <submittedName>
        <fullName evidence="2">Uncharacterized protein</fullName>
    </submittedName>
</protein>
<sequence length="254" mass="29003">MVSTRSSSRPTDTTRDNSHKVSQEKVPSPELHSDSEEDSDDEAPEAVSTSTSKSAALQSEQAERQAKLKLAAEEKEKRRLKDQRLKEQRESSKKVTKKEKKQKITIEDNDEEEARNEIEADEVTTVESHESKQVPKLLPQELLEQFSKEEKAEKKRIHLSAKDFERMAEEEEQKQKKQKSKKRNLTEGKQIGEYTVKVLSKRPKPQPIDQGLIDFRNQHFARAQIPRRDAVLNASQGRKGGATTFARSGNVSKK</sequence>